<gene>
    <name evidence="1" type="ORF">E5331_13680</name>
</gene>
<name>A0AC61REV7_9BACT</name>
<dbReference type="Proteomes" id="UP000306319">
    <property type="component" value="Unassembled WGS sequence"/>
</dbReference>
<evidence type="ECO:0000313" key="1">
    <source>
        <dbReference type="EMBL" id="TGY77625.1"/>
    </source>
</evidence>
<accession>A0AC61REV7</accession>
<reference evidence="1" key="1">
    <citation type="submission" date="2019-04" db="EMBL/GenBank/DDBJ databases">
        <title>Microbes associate with the intestines of laboratory mice.</title>
        <authorList>
            <person name="Navarre W."/>
            <person name="Wong E."/>
            <person name="Huang K."/>
            <person name="Tropini C."/>
            <person name="Ng K."/>
            <person name="Yu B."/>
        </authorList>
    </citation>
    <scope>NUCLEOTIDE SEQUENCE</scope>
    <source>
        <strain evidence="1">NM04_E33</strain>
    </source>
</reference>
<dbReference type="EMBL" id="SRYB01000022">
    <property type="protein sequence ID" value="TGY77625.1"/>
    <property type="molecule type" value="Genomic_DNA"/>
</dbReference>
<comment type="caution">
    <text evidence="1">The sequence shown here is derived from an EMBL/GenBank/DDBJ whole genome shotgun (WGS) entry which is preliminary data.</text>
</comment>
<sequence>MKKNPLTSSERRGVIVVAALALFITGIGLIFRQCDSKDDDISPADIEILVDGDSLNNAAKESAEVNGKRARRKRRNRSDSVSGKRERVVTAPRRRNFLDERLFDDIGRR</sequence>
<keyword evidence="2" id="KW-1185">Reference proteome</keyword>
<organism evidence="1 2">
    <name type="scientific">Lepagella muris</name>
    <dbReference type="NCBI Taxonomy" id="3032870"/>
    <lineage>
        <taxon>Bacteria</taxon>
        <taxon>Pseudomonadati</taxon>
        <taxon>Bacteroidota</taxon>
        <taxon>Bacteroidia</taxon>
        <taxon>Bacteroidales</taxon>
        <taxon>Muribaculaceae</taxon>
        <taxon>Lepagella</taxon>
    </lineage>
</organism>
<proteinExistence type="predicted"/>
<protein>
    <submittedName>
        <fullName evidence="1">Uncharacterized protein</fullName>
    </submittedName>
</protein>
<evidence type="ECO:0000313" key="2">
    <source>
        <dbReference type="Proteomes" id="UP000306319"/>
    </source>
</evidence>